<dbReference type="RefSeq" id="WP_171092766.1">
    <property type="nucleotide sequence ID" value="NZ_CP053069.1"/>
</dbReference>
<dbReference type="Proteomes" id="UP000501534">
    <property type="component" value="Chromosome"/>
</dbReference>
<feature type="domain" description="FAD-binding" evidence="3">
    <location>
        <begin position="5"/>
        <end position="346"/>
    </location>
</feature>
<proteinExistence type="predicted"/>
<evidence type="ECO:0000313" key="4">
    <source>
        <dbReference type="EMBL" id="QJR11432.1"/>
    </source>
</evidence>
<dbReference type="InterPro" id="IPR036188">
    <property type="entry name" value="FAD/NAD-bd_sf"/>
</dbReference>
<reference evidence="4 5" key="1">
    <citation type="submission" date="2020-04" db="EMBL/GenBank/DDBJ databases">
        <title>Usitatibacter rugosus gen. nov., sp. nov. and Usitatibacter palustris sp. nov., novel members of Usitatibacteraceae fam. nov. within the order Nitrosomonadales isolated from soil.</title>
        <authorList>
            <person name="Huber K.J."/>
            <person name="Neumann-Schaal M."/>
            <person name="Geppert A."/>
            <person name="Luckner M."/>
            <person name="Wanner G."/>
            <person name="Overmann J."/>
        </authorList>
    </citation>
    <scope>NUCLEOTIDE SEQUENCE [LARGE SCALE GENOMIC DNA]</scope>
    <source>
        <strain evidence="4 5">0125_3</strain>
    </source>
</reference>
<dbReference type="KEGG" id="uru:DSM104443_02508"/>
<dbReference type="PRINTS" id="PR00420">
    <property type="entry name" value="RNGMNOXGNASE"/>
</dbReference>
<dbReference type="Gene3D" id="3.30.9.10">
    <property type="entry name" value="D-Amino Acid Oxidase, subunit A, domain 2"/>
    <property type="match status" value="1"/>
</dbReference>
<dbReference type="NCBIfam" id="NF006091">
    <property type="entry name" value="PRK08243.1"/>
    <property type="match status" value="1"/>
</dbReference>
<dbReference type="GO" id="GO:0018671">
    <property type="term" value="F:4-hydroxybenzoate 3-monooxygenase [NAD(P)H] activity"/>
    <property type="evidence" value="ECO:0007669"/>
    <property type="project" value="UniProtKB-EC"/>
</dbReference>
<evidence type="ECO:0000256" key="2">
    <source>
        <dbReference type="ARBA" id="ARBA00022827"/>
    </source>
</evidence>
<evidence type="ECO:0000256" key="1">
    <source>
        <dbReference type="ARBA" id="ARBA00022630"/>
    </source>
</evidence>
<protein>
    <submittedName>
        <fullName evidence="4">4-hydroxybenzoate 3-monooxygenase (NAD(P)H)</fullName>
        <ecNumber evidence="4">1.14.13.33</ecNumber>
    </submittedName>
</protein>
<keyword evidence="4" id="KW-0503">Monooxygenase</keyword>
<organism evidence="4 5">
    <name type="scientific">Usitatibacter rugosus</name>
    <dbReference type="NCBI Taxonomy" id="2732067"/>
    <lineage>
        <taxon>Bacteria</taxon>
        <taxon>Pseudomonadati</taxon>
        <taxon>Pseudomonadota</taxon>
        <taxon>Betaproteobacteria</taxon>
        <taxon>Nitrosomonadales</taxon>
        <taxon>Usitatibacteraceae</taxon>
        <taxon>Usitatibacter</taxon>
    </lineage>
</organism>
<dbReference type="InterPro" id="IPR050641">
    <property type="entry name" value="RIFMO-like"/>
</dbReference>
<evidence type="ECO:0000313" key="5">
    <source>
        <dbReference type="Proteomes" id="UP000501534"/>
    </source>
</evidence>
<dbReference type="InterPro" id="IPR002938">
    <property type="entry name" value="FAD-bd"/>
</dbReference>
<name>A0A6M4GWP5_9PROT</name>
<accession>A0A6M4GWP5</accession>
<dbReference type="EMBL" id="CP053069">
    <property type="protein sequence ID" value="QJR11432.1"/>
    <property type="molecule type" value="Genomic_DNA"/>
</dbReference>
<dbReference type="EC" id="1.14.13.33" evidence="4"/>
<dbReference type="AlphaFoldDB" id="A0A6M4GWP5"/>
<dbReference type="PANTHER" id="PTHR43004:SF3">
    <property type="entry name" value="P-HYDROXYBENZOATE HYDROXYLASE"/>
    <property type="match status" value="1"/>
</dbReference>
<keyword evidence="2" id="KW-0274">FAD</keyword>
<dbReference type="SUPFAM" id="SSF51905">
    <property type="entry name" value="FAD/NAD(P)-binding domain"/>
    <property type="match status" value="1"/>
</dbReference>
<gene>
    <name evidence="4" type="primary">praI</name>
    <name evidence="4" type="ORF">DSM104443_02508</name>
</gene>
<dbReference type="PANTHER" id="PTHR43004">
    <property type="entry name" value="TRK SYSTEM POTASSIUM UPTAKE PROTEIN"/>
    <property type="match status" value="1"/>
</dbReference>
<dbReference type="GO" id="GO:0071949">
    <property type="term" value="F:FAD binding"/>
    <property type="evidence" value="ECO:0007669"/>
    <property type="project" value="InterPro"/>
</dbReference>
<evidence type="ECO:0000259" key="3">
    <source>
        <dbReference type="Pfam" id="PF01494"/>
    </source>
</evidence>
<dbReference type="Gene3D" id="3.50.50.60">
    <property type="entry name" value="FAD/NAD(P)-binding domain"/>
    <property type="match status" value="1"/>
</dbReference>
<keyword evidence="5" id="KW-1185">Reference proteome</keyword>
<keyword evidence="1" id="KW-0285">Flavoprotein</keyword>
<dbReference type="SUPFAM" id="SSF54373">
    <property type="entry name" value="FAD-linked reductases, C-terminal domain"/>
    <property type="match status" value="1"/>
</dbReference>
<sequence>MTTTRTQVAIVGAGPAGLLLSVLLQREGIDSVVIETRTRDEIEATVRAGVLEQNTVDLLKEAGLGDRLVREGAVHHGIHLRFDRRTRRIDLSALTGGRSITLYAQHEVIKDLVAARVRSGQPIAFGVRDVHLRDLETEAPTVRYRAAEGNEATIACDFVAGCDGYHGVSRTSIPARSRVEHSRAYPFGWFGILVEAPLASEELIYARHDRGFALVSTRSPSLQRLYFQCEPGDSVEAWPDARVWDELHTRLETDDGWTFREGRITQKNIVAMRSFVCETMRHGRLFLAGDAAHIVPPTGAKGLNLAVADVRLLSAAIAAHYATGDDAGLDRYAAEALARVWRCEHFSWWMTSMLHRFPGEDSFHRHLQLSQLDYLTRSKAAATALAENYVGLPWDWTNDNSRGGLQ</sequence>
<keyword evidence="4" id="KW-0560">Oxidoreductase</keyword>
<dbReference type="Pfam" id="PF01494">
    <property type="entry name" value="FAD_binding_3"/>
    <property type="match status" value="1"/>
</dbReference>